<evidence type="ECO:0000256" key="1">
    <source>
        <dbReference type="ARBA" id="ARBA00001933"/>
    </source>
</evidence>
<feature type="binding site" evidence="14">
    <location>
        <position position="125"/>
    </location>
    <ligand>
        <name>pyridoxal 5'-phosphate</name>
        <dbReference type="ChEBI" id="CHEBI:597326"/>
    </ligand>
</feature>
<keyword evidence="10 13" id="KW-0456">Lyase</keyword>
<dbReference type="InterPro" id="IPR036052">
    <property type="entry name" value="TrpB-like_PALP_sf"/>
</dbReference>
<dbReference type="PROSITE" id="PS00165">
    <property type="entry name" value="DEHYDRATASE_SER_THR"/>
    <property type="match status" value="1"/>
</dbReference>
<dbReference type="EMBL" id="VBOT01000025">
    <property type="protein sequence ID" value="TMQ52987.1"/>
    <property type="molecule type" value="Genomic_DNA"/>
</dbReference>
<evidence type="ECO:0000256" key="4">
    <source>
        <dbReference type="ARBA" id="ARBA00005517"/>
    </source>
</evidence>
<sequence>MLLRCPACEATHPHDPMLYACPRCGAPLEVGYSEEEMRRATAFEGRGVWRYRPLLPVDRAVTLGEGDTGLHVCERLGRELGIPRLYVKNEGENPTGSFKDRGMTVGIALAAAVGARAVACASTGNTSASMSAYAARAGLKALVLVPADKVAAGKLSQALVHGAVIAEIEGSFDDAMRLVTELAVCERSVYLLNSLNPYRLEGQKTLAFELCETLGEPPEAVVLPVGNAGNISALWKGFREFHSLGRIGRLPRMIGVQAEGAAPIVRALRGHGDLEPVPRPETVATAIRIGAPVNWRKAIAAIRDSEGEAGTVTDREILDAQTLLARLEGLFVEPASAAPIAYLRRRRLEVPGPVVCVATGNGLKDPDAVLGVPVLRERIHPDLAAVRRLIGS</sequence>
<comment type="similarity">
    <text evidence="4 13">Belongs to the threonine synthase family.</text>
</comment>
<name>A0A538SNQ6_UNCEI</name>
<dbReference type="InterPro" id="IPR050147">
    <property type="entry name" value="Ser/Thr_Dehydratase"/>
</dbReference>
<evidence type="ECO:0000256" key="9">
    <source>
        <dbReference type="ARBA" id="ARBA00022898"/>
    </source>
</evidence>
<dbReference type="GO" id="GO:0006565">
    <property type="term" value="P:L-serine catabolic process"/>
    <property type="evidence" value="ECO:0007669"/>
    <property type="project" value="TreeGrafter"/>
</dbReference>
<feature type="domain" description="Tryptophan synthase beta chain-like PALP" evidence="16">
    <location>
        <begin position="61"/>
        <end position="360"/>
    </location>
</feature>
<feature type="modified residue" description="N6-(pyridoxal phosphate)lysine" evidence="15">
    <location>
        <position position="99"/>
    </location>
</feature>
<dbReference type="GO" id="GO:0003941">
    <property type="term" value="F:L-serine ammonia-lyase activity"/>
    <property type="evidence" value="ECO:0007669"/>
    <property type="project" value="TreeGrafter"/>
</dbReference>
<dbReference type="Proteomes" id="UP000320184">
    <property type="component" value="Unassembled WGS sequence"/>
</dbReference>
<evidence type="ECO:0000313" key="18">
    <source>
        <dbReference type="Proteomes" id="UP000320184"/>
    </source>
</evidence>
<dbReference type="FunFam" id="3.40.50.1100:FF:000014">
    <property type="entry name" value="Threonine synthase"/>
    <property type="match status" value="1"/>
</dbReference>
<comment type="caution">
    <text evidence="17">The sequence shown here is derived from an EMBL/GenBank/DDBJ whole genome shotgun (WGS) entry which is preliminary data.</text>
</comment>
<evidence type="ECO:0000259" key="16">
    <source>
        <dbReference type="Pfam" id="PF00291"/>
    </source>
</evidence>
<dbReference type="InterPro" id="IPR000634">
    <property type="entry name" value="Ser/Thr_deHydtase_PyrdxlP-BS"/>
</dbReference>
<dbReference type="InterPro" id="IPR004450">
    <property type="entry name" value="Thr_synthase-like"/>
</dbReference>
<evidence type="ECO:0000256" key="7">
    <source>
        <dbReference type="ARBA" id="ARBA00022605"/>
    </source>
</evidence>
<dbReference type="Gene3D" id="3.40.50.1100">
    <property type="match status" value="2"/>
</dbReference>
<comment type="pathway">
    <text evidence="3 13">Amino-acid biosynthesis; L-threonine biosynthesis; L-threonine from L-aspartate: step 5/5.</text>
</comment>
<evidence type="ECO:0000313" key="17">
    <source>
        <dbReference type="EMBL" id="TMQ52987.1"/>
    </source>
</evidence>
<dbReference type="PANTHER" id="PTHR48078:SF6">
    <property type="entry name" value="L-THREONINE DEHYDRATASE CATABOLIC TDCB"/>
    <property type="match status" value="1"/>
</dbReference>
<dbReference type="GO" id="GO:0009097">
    <property type="term" value="P:isoleucine biosynthetic process"/>
    <property type="evidence" value="ECO:0007669"/>
    <property type="project" value="TreeGrafter"/>
</dbReference>
<evidence type="ECO:0000256" key="2">
    <source>
        <dbReference type="ARBA" id="ARBA00003648"/>
    </source>
</evidence>
<feature type="binding site" evidence="14">
    <location>
        <begin position="226"/>
        <end position="230"/>
    </location>
    <ligand>
        <name>pyridoxal 5'-phosphate</name>
        <dbReference type="ChEBI" id="CHEBI:597326"/>
    </ligand>
</feature>
<dbReference type="Pfam" id="PF00291">
    <property type="entry name" value="PALP"/>
    <property type="match status" value="1"/>
</dbReference>
<evidence type="ECO:0000256" key="14">
    <source>
        <dbReference type="PIRSR" id="PIRSR038945-1"/>
    </source>
</evidence>
<evidence type="ECO:0000256" key="13">
    <source>
        <dbReference type="PIRNR" id="PIRNR038945"/>
    </source>
</evidence>
<dbReference type="InterPro" id="IPR026260">
    <property type="entry name" value="Thr_Synthase_bac/arc"/>
</dbReference>
<feature type="binding site" evidence="14">
    <location>
        <position position="359"/>
    </location>
    <ligand>
        <name>pyridoxal 5'-phosphate</name>
        <dbReference type="ChEBI" id="CHEBI:597326"/>
    </ligand>
</feature>
<keyword evidence="9 13" id="KW-0663">Pyridoxal phosphate</keyword>
<evidence type="ECO:0000256" key="10">
    <source>
        <dbReference type="ARBA" id="ARBA00023239"/>
    </source>
</evidence>
<protein>
    <recommendedName>
        <fullName evidence="6 12">Threonine synthase</fullName>
        <ecNumber evidence="5 12">4.2.3.1</ecNumber>
    </recommendedName>
</protein>
<accession>A0A538SNQ6</accession>
<evidence type="ECO:0000256" key="12">
    <source>
        <dbReference type="NCBIfam" id="TIGR00260"/>
    </source>
</evidence>
<dbReference type="SUPFAM" id="SSF53686">
    <property type="entry name" value="Tryptophan synthase beta subunit-like PLP-dependent enzymes"/>
    <property type="match status" value="1"/>
</dbReference>
<dbReference type="AlphaFoldDB" id="A0A538SNQ6"/>
<evidence type="ECO:0000256" key="15">
    <source>
        <dbReference type="PIRSR" id="PIRSR038945-2"/>
    </source>
</evidence>
<dbReference type="NCBIfam" id="TIGR00260">
    <property type="entry name" value="thrC"/>
    <property type="match status" value="1"/>
</dbReference>
<dbReference type="PANTHER" id="PTHR48078">
    <property type="entry name" value="THREONINE DEHYDRATASE, MITOCHONDRIAL-RELATED"/>
    <property type="match status" value="1"/>
</dbReference>
<organism evidence="17 18">
    <name type="scientific">Eiseniibacteriota bacterium</name>
    <dbReference type="NCBI Taxonomy" id="2212470"/>
    <lineage>
        <taxon>Bacteria</taxon>
        <taxon>Candidatus Eiseniibacteriota</taxon>
    </lineage>
</organism>
<dbReference type="GO" id="GO:0009088">
    <property type="term" value="P:threonine biosynthetic process"/>
    <property type="evidence" value="ECO:0007669"/>
    <property type="project" value="UniProtKB-UniRule"/>
</dbReference>
<dbReference type="GO" id="GO:0030170">
    <property type="term" value="F:pyridoxal phosphate binding"/>
    <property type="evidence" value="ECO:0007669"/>
    <property type="project" value="InterPro"/>
</dbReference>
<dbReference type="GO" id="GO:0004794">
    <property type="term" value="F:threonine deaminase activity"/>
    <property type="evidence" value="ECO:0007669"/>
    <property type="project" value="TreeGrafter"/>
</dbReference>
<evidence type="ECO:0000256" key="6">
    <source>
        <dbReference type="ARBA" id="ARBA00018679"/>
    </source>
</evidence>
<dbReference type="InterPro" id="IPR001926">
    <property type="entry name" value="TrpB-like_PALP"/>
</dbReference>
<dbReference type="GO" id="GO:0004795">
    <property type="term" value="F:threonine synthase activity"/>
    <property type="evidence" value="ECO:0007669"/>
    <property type="project" value="UniProtKB-UniRule"/>
</dbReference>
<gene>
    <name evidence="17" type="ORF">E6K73_01940</name>
</gene>
<reference evidence="17 18" key="1">
    <citation type="journal article" date="2019" name="Nat. Microbiol.">
        <title>Mediterranean grassland soil C-N compound turnover is dependent on rainfall and depth, and is mediated by genomically divergent microorganisms.</title>
        <authorList>
            <person name="Diamond S."/>
            <person name="Andeer P.F."/>
            <person name="Li Z."/>
            <person name="Crits-Christoph A."/>
            <person name="Burstein D."/>
            <person name="Anantharaman K."/>
            <person name="Lane K.R."/>
            <person name="Thomas B.C."/>
            <person name="Pan C."/>
            <person name="Northen T.R."/>
            <person name="Banfield J.F."/>
        </authorList>
    </citation>
    <scope>NUCLEOTIDE SEQUENCE [LARGE SCALE GENOMIC DNA]</scope>
    <source>
        <strain evidence="17">WS_3</strain>
    </source>
</reference>
<dbReference type="EC" id="4.2.3.1" evidence="5 12"/>
<comment type="function">
    <text evidence="2 13">Catalyzes the gamma-elimination of phosphate from L-phosphohomoserine and the beta-addition of water to produce L-threonine.</text>
</comment>
<evidence type="ECO:0000256" key="5">
    <source>
        <dbReference type="ARBA" id="ARBA00013028"/>
    </source>
</evidence>
<evidence type="ECO:0000256" key="8">
    <source>
        <dbReference type="ARBA" id="ARBA00022697"/>
    </source>
</evidence>
<dbReference type="CDD" id="cd01563">
    <property type="entry name" value="Thr-synth_1"/>
    <property type="match status" value="1"/>
</dbReference>
<keyword evidence="7 13" id="KW-0028">Amino-acid biosynthesis</keyword>
<dbReference type="GO" id="GO:0006567">
    <property type="term" value="P:L-threonine catabolic process"/>
    <property type="evidence" value="ECO:0007669"/>
    <property type="project" value="TreeGrafter"/>
</dbReference>
<keyword evidence="8 13" id="KW-0791">Threonine biosynthesis</keyword>
<evidence type="ECO:0000256" key="3">
    <source>
        <dbReference type="ARBA" id="ARBA00004979"/>
    </source>
</evidence>
<evidence type="ECO:0000256" key="11">
    <source>
        <dbReference type="ARBA" id="ARBA00049144"/>
    </source>
</evidence>
<comment type="catalytic activity">
    <reaction evidence="11 13">
        <text>O-phospho-L-homoserine + H2O = L-threonine + phosphate</text>
        <dbReference type="Rhea" id="RHEA:10840"/>
        <dbReference type="ChEBI" id="CHEBI:15377"/>
        <dbReference type="ChEBI" id="CHEBI:43474"/>
        <dbReference type="ChEBI" id="CHEBI:57590"/>
        <dbReference type="ChEBI" id="CHEBI:57926"/>
        <dbReference type="EC" id="4.2.3.1"/>
    </reaction>
</comment>
<dbReference type="FunFam" id="3.40.50.1100:FF:000013">
    <property type="entry name" value="Threonine synthase"/>
    <property type="match status" value="1"/>
</dbReference>
<dbReference type="UniPathway" id="UPA00050">
    <property type="reaction ID" value="UER00065"/>
</dbReference>
<dbReference type="PIRSF" id="PIRSF038945">
    <property type="entry name" value="Thr_synthase"/>
    <property type="match status" value="1"/>
</dbReference>
<comment type="cofactor">
    <cofactor evidence="1 13 14">
        <name>pyridoxal 5'-phosphate</name>
        <dbReference type="ChEBI" id="CHEBI:597326"/>
    </cofactor>
</comment>
<proteinExistence type="inferred from homology"/>